<dbReference type="STRING" id="383372.Rcas_0306"/>
<dbReference type="GO" id="GO:0030170">
    <property type="term" value="F:pyridoxal phosphate binding"/>
    <property type="evidence" value="ECO:0007669"/>
    <property type="project" value="UniProtKB-UniRule"/>
</dbReference>
<evidence type="ECO:0000256" key="2">
    <source>
        <dbReference type="ARBA" id="ARBA00010447"/>
    </source>
</evidence>
<dbReference type="InterPro" id="IPR020578">
    <property type="entry name" value="Aminotrans_V_PyrdxlP_BS"/>
</dbReference>
<dbReference type="NCBIfam" id="TIGR01979">
    <property type="entry name" value="sufS"/>
    <property type="match status" value="1"/>
</dbReference>
<dbReference type="GO" id="GO:0006534">
    <property type="term" value="P:cysteine metabolic process"/>
    <property type="evidence" value="ECO:0007669"/>
    <property type="project" value="UniProtKB-UniRule"/>
</dbReference>
<evidence type="ECO:0000256" key="5">
    <source>
        <dbReference type="ARBA" id="ARBA00022898"/>
    </source>
</evidence>
<evidence type="ECO:0000256" key="7">
    <source>
        <dbReference type="RuleBase" id="RU004504"/>
    </source>
</evidence>
<dbReference type="InterPro" id="IPR015421">
    <property type="entry name" value="PyrdxlP-dep_Trfase_major"/>
</dbReference>
<evidence type="ECO:0000259" key="9">
    <source>
        <dbReference type="Pfam" id="PF00266"/>
    </source>
</evidence>
<evidence type="ECO:0000256" key="3">
    <source>
        <dbReference type="ARBA" id="ARBA00012239"/>
    </source>
</evidence>
<comment type="catalytic activity">
    <reaction evidence="6 8">
        <text>(sulfur carrier)-H + L-cysteine = (sulfur carrier)-SH + L-alanine</text>
        <dbReference type="Rhea" id="RHEA:43892"/>
        <dbReference type="Rhea" id="RHEA-COMP:14737"/>
        <dbReference type="Rhea" id="RHEA-COMP:14739"/>
        <dbReference type="ChEBI" id="CHEBI:29917"/>
        <dbReference type="ChEBI" id="CHEBI:35235"/>
        <dbReference type="ChEBI" id="CHEBI:57972"/>
        <dbReference type="ChEBI" id="CHEBI:64428"/>
        <dbReference type="EC" id="2.8.1.7"/>
    </reaction>
</comment>
<gene>
    <name evidence="10" type="ordered locus">Rcas_0306</name>
</gene>
<dbReference type="CDD" id="cd06453">
    <property type="entry name" value="SufS_like"/>
    <property type="match status" value="1"/>
</dbReference>
<dbReference type="GO" id="GO:0031071">
    <property type="term" value="F:cysteine desulfurase activity"/>
    <property type="evidence" value="ECO:0007669"/>
    <property type="project" value="UniProtKB-UniRule"/>
</dbReference>
<evidence type="ECO:0000256" key="4">
    <source>
        <dbReference type="ARBA" id="ARBA00022679"/>
    </source>
</evidence>
<dbReference type="KEGG" id="rca:Rcas_0306"/>
<dbReference type="InterPro" id="IPR000192">
    <property type="entry name" value="Aminotrans_V_dom"/>
</dbReference>
<dbReference type="InterPro" id="IPR010970">
    <property type="entry name" value="Cys_dSase_SufS"/>
</dbReference>
<comment type="similarity">
    <text evidence="2 8">Belongs to the class-V pyridoxal-phosphate-dependent aminotransferase family. Csd subfamily.</text>
</comment>
<comment type="function">
    <text evidence="8">Catalyzes the removal of elemental sulfur and selenium atoms from L-cysteine, L-cystine, L-selenocysteine, and L-selenocystine to produce L-alanine.</text>
</comment>
<dbReference type="OrthoDB" id="9804366at2"/>
<dbReference type="PANTHER" id="PTHR43586">
    <property type="entry name" value="CYSTEINE DESULFURASE"/>
    <property type="match status" value="1"/>
</dbReference>
<keyword evidence="11" id="KW-1185">Reference proteome</keyword>
<name>A7NG52_ROSCS</name>
<dbReference type="EC" id="2.8.1.7" evidence="3 8"/>
<dbReference type="AlphaFoldDB" id="A7NG52"/>
<evidence type="ECO:0000256" key="6">
    <source>
        <dbReference type="ARBA" id="ARBA00050776"/>
    </source>
</evidence>
<accession>A7NG52</accession>
<dbReference type="eggNOG" id="COG0520">
    <property type="taxonomic scope" value="Bacteria"/>
</dbReference>
<sequence>MTASAALSLFDIVALRREFPILNQSVNGKTLAFLDSAASSQKPRRVIDCLEEYYRRYNANVHRGIYRLSEEATFAFERARGKVARFINARSQREIVFVRNTTEAINLVARSWGDANLRAGDRILLSIMEHHSNLVPWQMLAQRTGAQLEFLPIDGEGRLALDHLDAQLAGVRLVAITQQSNVLGTINPVAEIARRAHACGALVLVDGAQSVPHMPVDVQALDIDFLAFSGHKMCAPTGIGVLWGRRAILEQMPPFLGGGSMIRVVGLHESTYADVPARFEAGTPAIAEAIALGEAVDFLQEIGMDRISAHERELLGYALERLSEVEGLRVYGPTTTEMRGGAVSFTLDGVHPHDVAAVLDSEGIAVRAGHHCAQPLHAHYDIPATTRASFYLYNIPEEVDRLVAALHKARTLFG</sequence>
<reference evidence="10 11" key="1">
    <citation type="submission" date="2007-08" db="EMBL/GenBank/DDBJ databases">
        <title>Complete sequence of Roseiflexus castenholzii DSM 13941.</title>
        <authorList>
            <consortium name="US DOE Joint Genome Institute"/>
            <person name="Copeland A."/>
            <person name="Lucas S."/>
            <person name="Lapidus A."/>
            <person name="Barry K."/>
            <person name="Glavina del Rio T."/>
            <person name="Dalin E."/>
            <person name="Tice H."/>
            <person name="Pitluck S."/>
            <person name="Thompson L.S."/>
            <person name="Brettin T."/>
            <person name="Bruce D."/>
            <person name="Detter J.C."/>
            <person name="Han C."/>
            <person name="Tapia R."/>
            <person name="Schmutz J."/>
            <person name="Larimer F."/>
            <person name="Land M."/>
            <person name="Hauser L."/>
            <person name="Kyrpides N."/>
            <person name="Mikhailova N."/>
            <person name="Bryant D.A."/>
            <person name="Hanada S."/>
            <person name="Tsukatani Y."/>
            <person name="Richardson P."/>
        </authorList>
    </citation>
    <scope>NUCLEOTIDE SEQUENCE [LARGE SCALE GENOMIC DNA]</scope>
    <source>
        <strain evidence="11">DSM 13941 / HLO8</strain>
    </source>
</reference>
<dbReference type="Gene3D" id="3.40.640.10">
    <property type="entry name" value="Type I PLP-dependent aspartate aminotransferase-like (Major domain)"/>
    <property type="match status" value="1"/>
</dbReference>
<dbReference type="SUPFAM" id="SSF53383">
    <property type="entry name" value="PLP-dependent transferases"/>
    <property type="match status" value="1"/>
</dbReference>
<dbReference type="InterPro" id="IPR015424">
    <property type="entry name" value="PyrdxlP-dep_Trfase"/>
</dbReference>
<organism evidence="10 11">
    <name type="scientific">Roseiflexus castenholzii (strain DSM 13941 / HLO8)</name>
    <dbReference type="NCBI Taxonomy" id="383372"/>
    <lineage>
        <taxon>Bacteria</taxon>
        <taxon>Bacillati</taxon>
        <taxon>Chloroflexota</taxon>
        <taxon>Chloroflexia</taxon>
        <taxon>Chloroflexales</taxon>
        <taxon>Roseiflexineae</taxon>
        <taxon>Roseiflexaceae</taxon>
        <taxon>Roseiflexus</taxon>
    </lineage>
</organism>
<keyword evidence="5 8" id="KW-0663">Pyridoxal phosphate</keyword>
<keyword evidence="4 8" id="KW-0808">Transferase</keyword>
<dbReference type="EMBL" id="CP000804">
    <property type="protein sequence ID" value="ABU56439.1"/>
    <property type="molecule type" value="Genomic_DNA"/>
</dbReference>
<evidence type="ECO:0000313" key="10">
    <source>
        <dbReference type="EMBL" id="ABU56439.1"/>
    </source>
</evidence>
<dbReference type="PANTHER" id="PTHR43586:SF8">
    <property type="entry name" value="CYSTEINE DESULFURASE 1, CHLOROPLASTIC"/>
    <property type="match status" value="1"/>
</dbReference>
<evidence type="ECO:0000313" key="11">
    <source>
        <dbReference type="Proteomes" id="UP000000263"/>
    </source>
</evidence>
<evidence type="ECO:0000256" key="8">
    <source>
        <dbReference type="RuleBase" id="RU004506"/>
    </source>
</evidence>
<dbReference type="PROSITE" id="PS00595">
    <property type="entry name" value="AA_TRANSFER_CLASS_5"/>
    <property type="match status" value="1"/>
</dbReference>
<evidence type="ECO:0000256" key="1">
    <source>
        <dbReference type="ARBA" id="ARBA00001933"/>
    </source>
</evidence>
<dbReference type="Gene3D" id="3.90.1150.10">
    <property type="entry name" value="Aspartate Aminotransferase, domain 1"/>
    <property type="match status" value="1"/>
</dbReference>
<dbReference type="Pfam" id="PF00266">
    <property type="entry name" value="Aminotran_5"/>
    <property type="match status" value="1"/>
</dbReference>
<dbReference type="Proteomes" id="UP000000263">
    <property type="component" value="Chromosome"/>
</dbReference>
<dbReference type="HOGENOM" id="CLU_003433_2_5_0"/>
<comment type="cofactor">
    <cofactor evidence="1 7">
        <name>pyridoxal 5'-phosphate</name>
        <dbReference type="ChEBI" id="CHEBI:597326"/>
    </cofactor>
</comment>
<dbReference type="RefSeq" id="WP_011997843.1">
    <property type="nucleotide sequence ID" value="NC_009767.1"/>
</dbReference>
<feature type="domain" description="Aminotransferase class V" evidence="9">
    <location>
        <begin position="33"/>
        <end position="402"/>
    </location>
</feature>
<protein>
    <recommendedName>
        <fullName evidence="3 8">Cysteine desulfurase</fullName>
        <ecNumber evidence="3 8">2.8.1.7</ecNumber>
    </recommendedName>
</protein>
<dbReference type="InterPro" id="IPR015422">
    <property type="entry name" value="PyrdxlP-dep_Trfase_small"/>
</dbReference>
<proteinExistence type="inferred from homology"/>